<gene>
    <name evidence="4" type="ORF">J2Y69_001295</name>
</gene>
<reference evidence="4 5" key="1">
    <citation type="submission" date="2023-07" db="EMBL/GenBank/DDBJ databases">
        <title>Sorghum-associated microbial communities from plants grown in Nebraska, USA.</title>
        <authorList>
            <person name="Schachtman D."/>
        </authorList>
    </citation>
    <scope>NUCLEOTIDE SEQUENCE [LARGE SCALE GENOMIC DNA]</scope>
    <source>
        <strain evidence="4 5">2980</strain>
    </source>
</reference>
<dbReference type="InterPro" id="IPR038670">
    <property type="entry name" value="HslJ-like_sf"/>
</dbReference>
<feature type="domain" description="DUF306" evidence="3">
    <location>
        <begin position="70"/>
        <end position="117"/>
    </location>
</feature>
<sequence length="152" mass="14741">MKTSALVLLGALAATALTACAAARPAGPSEAPEPSATGSAASSPAPGSTPGSTSSGSGGLGLDATWQSTQPGTPFLSFRADGSFNGSDGCNDLVGTYTREGDLLTLAPGLTTLKGCVGVDSWLRAADTATITDGGLQVFNAEGAAIGVLAPR</sequence>
<protein>
    <submittedName>
        <fullName evidence="4">Heat shock protein HslJ</fullName>
    </submittedName>
</protein>
<evidence type="ECO:0000313" key="5">
    <source>
        <dbReference type="Proteomes" id="UP001259347"/>
    </source>
</evidence>
<dbReference type="Proteomes" id="UP001259347">
    <property type="component" value="Unassembled WGS sequence"/>
</dbReference>
<proteinExistence type="predicted"/>
<feature type="chain" id="PRO_5045999741" evidence="2">
    <location>
        <begin position="22"/>
        <end position="152"/>
    </location>
</feature>
<dbReference type="PROSITE" id="PS51257">
    <property type="entry name" value="PROKAR_LIPOPROTEIN"/>
    <property type="match status" value="1"/>
</dbReference>
<dbReference type="EMBL" id="JAVDUM010000004">
    <property type="protein sequence ID" value="MDR6866702.1"/>
    <property type="molecule type" value="Genomic_DNA"/>
</dbReference>
<feature type="signal peptide" evidence="2">
    <location>
        <begin position="1"/>
        <end position="21"/>
    </location>
</feature>
<feature type="region of interest" description="Disordered" evidence="1">
    <location>
        <begin position="25"/>
        <end position="72"/>
    </location>
</feature>
<comment type="caution">
    <text evidence="4">The sequence shown here is derived from an EMBL/GenBank/DDBJ whole genome shotgun (WGS) entry which is preliminary data.</text>
</comment>
<evidence type="ECO:0000259" key="3">
    <source>
        <dbReference type="Pfam" id="PF03724"/>
    </source>
</evidence>
<accession>A0ABU1SAR7</accession>
<feature type="compositionally biased region" description="Low complexity" evidence="1">
    <location>
        <begin position="25"/>
        <end position="55"/>
    </location>
</feature>
<keyword evidence="2" id="KW-0732">Signal</keyword>
<dbReference type="RefSeq" id="WP_310018753.1">
    <property type="nucleotide sequence ID" value="NZ_JAVDUM010000004.1"/>
</dbReference>
<keyword evidence="4" id="KW-0346">Stress response</keyword>
<evidence type="ECO:0000313" key="4">
    <source>
        <dbReference type="EMBL" id="MDR6866702.1"/>
    </source>
</evidence>
<evidence type="ECO:0000256" key="2">
    <source>
        <dbReference type="SAM" id="SignalP"/>
    </source>
</evidence>
<keyword evidence="5" id="KW-1185">Reference proteome</keyword>
<dbReference type="Gene3D" id="2.40.128.270">
    <property type="match status" value="1"/>
</dbReference>
<dbReference type="InterPro" id="IPR005184">
    <property type="entry name" value="DUF306_Meta_HslJ"/>
</dbReference>
<dbReference type="Pfam" id="PF03724">
    <property type="entry name" value="META"/>
    <property type="match status" value="1"/>
</dbReference>
<name>A0ABU1SAR7_9MICO</name>
<evidence type="ECO:0000256" key="1">
    <source>
        <dbReference type="SAM" id="MobiDB-lite"/>
    </source>
</evidence>
<organism evidence="4 5">
    <name type="scientific">Microbacterium resistens</name>
    <dbReference type="NCBI Taxonomy" id="156977"/>
    <lineage>
        <taxon>Bacteria</taxon>
        <taxon>Bacillati</taxon>
        <taxon>Actinomycetota</taxon>
        <taxon>Actinomycetes</taxon>
        <taxon>Micrococcales</taxon>
        <taxon>Microbacteriaceae</taxon>
        <taxon>Microbacterium</taxon>
    </lineage>
</organism>